<name>A0A0W0YYH4_LEGSP</name>
<comment type="catalytic activity">
    <reaction evidence="3 4">
        <text>(R)-4'-phosphopantothenate + L-cysteine + CTP = N-[(R)-4-phosphopantothenoyl]-L-cysteine + CMP + diphosphate + H(+)</text>
        <dbReference type="Rhea" id="RHEA:19397"/>
        <dbReference type="ChEBI" id="CHEBI:10986"/>
        <dbReference type="ChEBI" id="CHEBI:15378"/>
        <dbReference type="ChEBI" id="CHEBI:33019"/>
        <dbReference type="ChEBI" id="CHEBI:35235"/>
        <dbReference type="ChEBI" id="CHEBI:37563"/>
        <dbReference type="ChEBI" id="CHEBI:59458"/>
        <dbReference type="ChEBI" id="CHEBI:60377"/>
        <dbReference type="EC" id="6.3.2.5"/>
    </reaction>
</comment>
<dbReference type="GO" id="GO:0004633">
    <property type="term" value="F:phosphopantothenoylcysteine decarboxylase activity"/>
    <property type="evidence" value="ECO:0007669"/>
    <property type="project" value="UniProtKB-UniRule"/>
</dbReference>
<dbReference type="InterPro" id="IPR035929">
    <property type="entry name" value="CoaB-like_sf"/>
</dbReference>
<feature type="binding site" evidence="3">
    <location>
        <position position="338"/>
    </location>
    <ligand>
        <name>CTP</name>
        <dbReference type="ChEBI" id="CHEBI:37563"/>
    </ligand>
</feature>
<reference evidence="7 8" key="1">
    <citation type="submission" date="2015-11" db="EMBL/GenBank/DDBJ databases">
        <title>Genomic analysis of 38 Legionella species identifies large and diverse effector repertoires.</title>
        <authorList>
            <person name="Burstein D."/>
            <person name="Amaro F."/>
            <person name="Zusman T."/>
            <person name="Lifshitz Z."/>
            <person name="Cohen O."/>
            <person name="Gilbert J.A."/>
            <person name="Pupko T."/>
            <person name="Shuman H.A."/>
            <person name="Segal G."/>
        </authorList>
    </citation>
    <scope>NUCLEOTIDE SEQUENCE [LARGE SCALE GENOMIC DNA]</scope>
    <source>
        <strain evidence="7 8">Mt.St.Helens-9</strain>
    </source>
</reference>
<comment type="function">
    <text evidence="3">Catalyzes two sequential steps in the biosynthesis of coenzyme A. In the first step cysteine is conjugated to 4'-phosphopantothenate to form 4-phosphopantothenoylcysteine. In the second step the latter compound is decarboxylated to form 4'-phosphopantotheine.</text>
</comment>
<dbReference type="EMBL" id="LNYX01000031">
    <property type="protein sequence ID" value="KTD61924.1"/>
    <property type="molecule type" value="Genomic_DNA"/>
</dbReference>
<dbReference type="EC" id="4.1.1.36" evidence="3"/>
<comment type="cofactor">
    <cofactor evidence="3">
        <name>Mg(2+)</name>
        <dbReference type="ChEBI" id="CHEBI:18420"/>
    </cofactor>
</comment>
<dbReference type="PANTHER" id="PTHR14359">
    <property type="entry name" value="HOMO-OLIGOMERIC FLAVIN CONTAINING CYS DECARBOXYLASE FAMILY"/>
    <property type="match status" value="1"/>
</dbReference>
<dbReference type="RefSeq" id="WP_058484434.1">
    <property type="nucleotide sequence ID" value="NZ_CAAAII010000006.1"/>
</dbReference>
<dbReference type="GO" id="GO:0046872">
    <property type="term" value="F:metal ion binding"/>
    <property type="evidence" value="ECO:0007669"/>
    <property type="project" value="UniProtKB-KW"/>
</dbReference>
<dbReference type="InterPro" id="IPR005252">
    <property type="entry name" value="CoaBC"/>
</dbReference>
<protein>
    <recommendedName>
        <fullName evidence="3">Coenzyme A biosynthesis bifunctional protein CoaBC</fullName>
    </recommendedName>
    <alternativeName>
        <fullName evidence="3">DNA/pantothenate metabolism flavoprotein</fullName>
    </alternativeName>
    <alternativeName>
        <fullName evidence="3">Phosphopantothenoylcysteine synthetase/decarboxylase</fullName>
        <shortName evidence="3">PPCS-PPCDC</shortName>
    </alternativeName>
    <domain>
        <recommendedName>
            <fullName evidence="3">Phosphopantothenoylcysteine decarboxylase</fullName>
            <shortName evidence="3">PPC decarboxylase</shortName>
            <shortName evidence="3">PPC-DC</shortName>
            <ecNumber evidence="3">4.1.1.36</ecNumber>
        </recommendedName>
        <alternativeName>
            <fullName evidence="3">CoaC</fullName>
        </alternativeName>
    </domain>
    <domain>
        <recommendedName>
            <fullName evidence="3">Phosphopantothenate--cysteine ligase</fullName>
            <ecNumber evidence="3">6.3.2.5</ecNumber>
        </recommendedName>
        <alternativeName>
            <fullName evidence="3">CoaB</fullName>
        </alternativeName>
        <alternativeName>
            <fullName evidence="3">Phosphopantothenoylcysteine synthetase</fullName>
            <shortName evidence="3">PPC synthetase</shortName>
            <shortName evidence="3">PPC-S</shortName>
        </alternativeName>
    </domain>
</protein>
<evidence type="ECO:0000256" key="4">
    <source>
        <dbReference type="RuleBase" id="RU364078"/>
    </source>
</evidence>
<dbReference type="GO" id="GO:0010181">
    <property type="term" value="F:FMN binding"/>
    <property type="evidence" value="ECO:0007669"/>
    <property type="project" value="UniProtKB-UniRule"/>
</dbReference>
<comment type="caution">
    <text evidence="7">The sequence shown here is derived from an EMBL/GenBank/DDBJ whole genome shotgun (WGS) entry which is preliminary data.</text>
</comment>
<keyword evidence="3 4" id="KW-0288">FMN</keyword>
<dbReference type="STRING" id="452.Lspi_2554"/>
<evidence type="ECO:0000259" key="5">
    <source>
        <dbReference type="Pfam" id="PF02441"/>
    </source>
</evidence>
<feature type="binding site" evidence="3">
    <location>
        <position position="279"/>
    </location>
    <ligand>
        <name>CTP</name>
        <dbReference type="ChEBI" id="CHEBI:37563"/>
    </ligand>
</feature>
<dbReference type="Proteomes" id="UP000054877">
    <property type="component" value="Unassembled WGS sequence"/>
</dbReference>
<keyword evidence="3" id="KW-0460">Magnesium</keyword>
<dbReference type="GO" id="GO:0071513">
    <property type="term" value="C:phosphopantothenoylcysteine decarboxylase complex"/>
    <property type="evidence" value="ECO:0007669"/>
    <property type="project" value="TreeGrafter"/>
</dbReference>
<dbReference type="PANTHER" id="PTHR14359:SF6">
    <property type="entry name" value="PHOSPHOPANTOTHENOYLCYSTEINE DECARBOXYLASE"/>
    <property type="match status" value="1"/>
</dbReference>
<dbReference type="Pfam" id="PF04127">
    <property type="entry name" value="DFP"/>
    <property type="match status" value="1"/>
</dbReference>
<dbReference type="InterPro" id="IPR003382">
    <property type="entry name" value="Flavoprotein"/>
</dbReference>
<evidence type="ECO:0000256" key="2">
    <source>
        <dbReference type="ARBA" id="ARBA00023239"/>
    </source>
</evidence>
<gene>
    <name evidence="3" type="primary">coaBC</name>
    <name evidence="7" type="ORF">Lspi_2554</name>
</gene>
<comment type="cofactor">
    <cofactor evidence="3">
        <name>FMN</name>
        <dbReference type="ChEBI" id="CHEBI:58210"/>
    </cofactor>
    <text evidence="3">Binds 1 FMN per subunit.</text>
</comment>
<dbReference type="NCBIfam" id="TIGR00521">
    <property type="entry name" value="coaBC_dfp"/>
    <property type="match status" value="1"/>
</dbReference>
<dbReference type="GO" id="GO:0015941">
    <property type="term" value="P:pantothenate catabolic process"/>
    <property type="evidence" value="ECO:0007669"/>
    <property type="project" value="InterPro"/>
</dbReference>
<dbReference type="InterPro" id="IPR007085">
    <property type="entry name" value="DNA/pantothenate-metab_flavo_C"/>
</dbReference>
<organism evidence="7 8">
    <name type="scientific">Legionella spiritensis</name>
    <dbReference type="NCBI Taxonomy" id="452"/>
    <lineage>
        <taxon>Bacteria</taxon>
        <taxon>Pseudomonadati</taxon>
        <taxon>Pseudomonadota</taxon>
        <taxon>Gammaproteobacteria</taxon>
        <taxon>Legionellales</taxon>
        <taxon>Legionellaceae</taxon>
        <taxon>Legionella</taxon>
    </lineage>
</organism>
<sequence length="406" mass="43339">MQDFANKKIVLGICGGIAAYKSAYLVRELTRLGATVQVVMTRSAQEFITPLTMQALSGREVRCDLLDTQAERGMGHIELARWADYLLIAPASANCLAKLAHGIANDLLSTIALVTEAPVVVCPAMNRSMWAHPATVHNSKLLREREVMLVGPDEGSQACGEEGFGRMSDVETIIAAMRLHSVQHLLKGQRIMITAGPTREAIDPVRFISNHSSGKMGYALAEAARMAGAEVILISGPTALAPPAGVSFYSVQSASAMHRQVMTHFKAGMIFIGCAAVADFTVKAACEHKIKKKDKPSLTLNLTANPDIIAEIAASGKASYVVGFAAETSDLLKHAKEKLAAKKMNMIIANQVGEGMGFDKDGNQVTILTAESQTELPLAHKTRLAGQIIAILAATIQNGASIKERI</sequence>
<dbReference type="HAMAP" id="MF_02225">
    <property type="entry name" value="CoaBC"/>
    <property type="match status" value="1"/>
</dbReference>
<keyword evidence="3" id="KW-0511">Multifunctional enzyme</keyword>
<evidence type="ECO:0000313" key="8">
    <source>
        <dbReference type="Proteomes" id="UP000054877"/>
    </source>
</evidence>
<dbReference type="GO" id="GO:0015937">
    <property type="term" value="P:coenzyme A biosynthetic process"/>
    <property type="evidence" value="ECO:0007669"/>
    <property type="project" value="UniProtKB-UniRule"/>
</dbReference>
<dbReference type="SUPFAM" id="SSF102645">
    <property type="entry name" value="CoaB-like"/>
    <property type="match status" value="1"/>
</dbReference>
<feature type="active site" description="Proton donor" evidence="3">
    <location>
        <position position="159"/>
    </location>
</feature>
<evidence type="ECO:0000259" key="6">
    <source>
        <dbReference type="Pfam" id="PF04127"/>
    </source>
</evidence>
<comment type="similarity">
    <text evidence="3 4">In the N-terminal section; belongs to the HFCD (homo-oligomeric flavin containing Cys decarboxylase) superfamily.</text>
</comment>
<keyword evidence="3 4" id="KW-0436">Ligase</keyword>
<keyword evidence="3 4" id="KW-0285">Flavoprotein</keyword>
<dbReference type="OrthoDB" id="9802554at2"/>
<evidence type="ECO:0000256" key="1">
    <source>
        <dbReference type="ARBA" id="ARBA00022793"/>
    </source>
</evidence>
<comment type="function">
    <text evidence="4">Catalyzes two steps in the biosynthesis of coenzyme A. In the first step cysteine is conjugated to 4'-phosphopantothenate to form 4-phosphopantothenoylcysteine, in the latter compound is decarboxylated to form 4'-phosphopantotheine.</text>
</comment>
<feature type="region of interest" description="Phosphopantothenate--cysteine ligase" evidence="3">
    <location>
        <begin position="191"/>
        <end position="406"/>
    </location>
</feature>
<feature type="binding site" evidence="3">
    <location>
        <begin position="273"/>
        <end position="275"/>
    </location>
    <ligand>
        <name>CTP</name>
        <dbReference type="ChEBI" id="CHEBI:37563"/>
    </ligand>
</feature>
<dbReference type="SUPFAM" id="SSF52507">
    <property type="entry name" value="Homo-oligomeric flavin-containing Cys decarboxylases, HFCD"/>
    <property type="match status" value="1"/>
</dbReference>
<keyword evidence="1 3" id="KW-0210">Decarboxylase</keyword>
<dbReference type="GO" id="GO:0004632">
    <property type="term" value="F:phosphopantothenate--cysteine ligase activity"/>
    <property type="evidence" value="ECO:0007669"/>
    <property type="project" value="UniProtKB-UniRule"/>
</dbReference>
<feature type="region of interest" description="Phosphopantothenoylcysteine decarboxylase" evidence="3">
    <location>
        <begin position="1"/>
        <end position="190"/>
    </location>
</feature>
<feature type="binding site" evidence="3">
    <location>
        <position position="342"/>
    </location>
    <ligand>
        <name>CTP</name>
        <dbReference type="ChEBI" id="CHEBI:37563"/>
    </ligand>
</feature>
<comment type="similarity">
    <text evidence="3 4">In the C-terminal section; belongs to the PPC synthetase family.</text>
</comment>
<accession>A0A0W0YYH4</accession>
<feature type="binding site" evidence="3">
    <location>
        <begin position="306"/>
        <end position="309"/>
    </location>
    <ligand>
        <name>CTP</name>
        <dbReference type="ChEBI" id="CHEBI:37563"/>
    </ligand>
</feature>
<feature type="domain" description="DNA/pantothenate metabolism flavoprotein C-terminal" evidence="6">
    <location>
        <begin position="186"/>
        <end position="393"/>
    </location>
</feature>
<keyword evidence="3" id="KW-0479">Metal-binding</keyword>
<comment type="pathway">
    <text evidence="3 4">Cofactor biosynthesis; coenzyme A biosynthesis; CoA from (R)-pantothenate: step 2/5.</text>
</comment>
<dbReference type="Gene3D" id="3.40.50.10300">
    <property type="entry name" value="CoaB-like"/>
    <property type="match status" value="1"/>
</dbReference>
<proteinExistence type="inferred from homology"/>
<evidence type="ECO:0000313" key="7">
    <source>
        <dbReference type="EMBL" id="KTD61924.1"/>
    </source>
</evidence>
<dbReference type="AlphaFoldDB" id="A0A0W0YYH4"/>
<dbReference type="Pfam" id="PF02441">
    <property type="entry name" value="Flavoprotein"/>
    <property type="match status" value="1"/>
</dbReference>
<dbReference type="UniPathway" id="UPA00241">
    <property type="reaction ID" value="UER00353"/>
</dbReference>
<feature type="binding site" evidence="3">
    <location>
        <position position="324"/>
    </location>
    <ligand>
        <name>CTP</name>
        <dbReference type="ChEBI" id="CHEBI:37563"/>
    </ligand>
</feature>
<dbReference type="PATRIC" id="fig|452.5.peg.2825"/>
<comment type="catalytic activity">
    <reaction evidence="3 4">
        <text>N-[(R)-4-phosphopantothenoyl]-L-cysteine + H(+) = (R)-4'-phosphopantetheine + CO2</text>
        <dbReference type="Rhea" id="RHEA:16793"/>
        <dbReference type="ChEBI" id="CHEBI:15378"/>
        <dbReference type="ChEBI" id="CHEBI:16526"/>
        <dbReference type="ChEBI" id="CHEBI:59458"/>
        <dbReference type="ChEBI" id="CHEBI:61723"/>
        <dbReference type="EC" id="4.1.1.36"/>
    </reaction>
</comment>
<evidence type="ECO:0000256" key="3">
    <source>
        <dbReference type="HAMAP-Rule" id="MF_02225"/>
    </source>
</evidence>
<feature type="domain" description="Flavoprotein" evidence="5">
    <location>
        <begin position="7"/>
        <end position="175"/>
    </location>
</feature>
<dbReference type="Gene3D" id="3.40.50.1950">
    <property type="entry name" value="Flavin prenyltransferase-like"/>
    <property type="match status" value="1"/>
</dbReference>
<feature type="binding site" evidence="3">
    <location>
        <position position="289"/>
    </location>
    <ligand>
        <name>CTP</name>
        <dbReference type="ChEBI" id="CHEBI:37563"/>
    </ligand>
</feature>
<keyword evidence="2 3" id="KW-0456">Lyase</keyword>
<comment type="pathway">
    <text evidence="3 4">Cofactor biosynthesis; coenzyme A biosynthesis; CoA from (R)-pantothenate: step 3/5.</text>
</comment>
<dbReference type="EC" id="6.3.2.5" evidence="3"/>
<dbReference type="InterPro" id="IPR036551">
    <property type="entry name" value="Flavin_trans-like"/>
</dbReference>
<keyword evidence="8" id="KW-1185">Reference proteome</keyword>